<dbReference type="GO" id="GO:0050545">
    <property type="term" value="F:sulfopyruvate decarboxylase activity"/>
    <property type="evidence" value="ECO:0007669"/>
    <property type="project" value="TreeGrafter"/>
</dbReference>
<evidence type="ECO:0000256" key="7">
    <source>
        <dbReference type="ARBA" id="ARBA00033711"/>
    </source>
</evidence>
<dbReference type="GO" id="GO:0050532">
    <property type="term" value="F:2-phosphosulfolactate phosphatase activity"/>
    <property type="evidence" value="ECO:0007669"/>
    <property type="project" value="UniProtKB-UniRule"/>
</dbReference>
<dbReference type="Pfam" id="PF04029">
    <property type="entry name" value="2-ph_phosp"/>
    <property type="match status" value="1"/>
</dbReference>
<accession>A0A1T4PA79</accession>
<evidence type="ECO:0000256" key="4">
    <source>
        <dbReference type="ARBA" id="ARBA00021948"/>
    </source>
</evidence>
<protein>
    <recommendedName>
        <fullName evidence="4 8">Probable 2-phosphosulfolactate phosphatase</fullName>
        <ecNumber evidence="3 8">3.1.3.71</ecNumber>
    </recommendedName>
</protein>
<comment type="similarity">
    <text evidence="2 8">Belongs to the ComB family.</text>
</comment>
<dbReference type="STRING" id="142842.SAMN02745118_02088"/>
<dbReference type="PANTHER" id="PTHR37311">
    <property type="entry name" value="2-PHOSPHOSULFOLACTATE PHOSPHATASE-RELATED"/>
    <property type="match status" value="1"/>
</dbReference>
<dbReference type="EMBL" id="FUWM01000018">
    <property type="protein sequence ID" value="SJZ88237.1"/>
    <property type="molecule type" value="Genomic_DNA"/>
</dbReference>
<name>A0A1T4PA79_9FIRM</name>
<gene>
    <name evidence="8" type="primary">comB</name>
    <name evidence="9" type="ORF">SAMN02745118_02088</name>
</gene>
<evidence type="ECO:0000256" key="1">
    <source>
        <dbReference type="ARBA" id="ARBA00001946"/>
    </source>
</evidence>
<evidence type="ECO:0000256" key="8">
    <source>
        <dbReference type="HAMAP-Rule" id="MF_00490"/>
    </source>
</evidence>
<dbReference type="SUPFAM" id="SSF142823">
    <property type="entry name" value="ComB-like"/>
    <property type="match status" value="1"/>
</dbReference>
<proteinExistence type="inferred from homology"/>
<evidence type="ECO:0000313" key="9">
    <source>
        <dbReference type="EMBL" id="SJZ88237.1"/>
    </source>
</evidence>
<dbReference type="Proteomes" id="UP000190625">
    <property type="component" value="Unassembled WGS sequence"/>
</dbReference>
<dbReference type="GO" id="GO:0000287">
    <property type="term" value="F:magnesium ion binding"/>
    <property type="evidence" value="ECO:0007669"/>
    <property type="project" value="UniProtKB-UniRule"/>
</dbReference>
<dbReference type="Gene3D" id="3.90.1560.10">
    <property type="entry name" value="ComB-like"/>
    <property type="match status" value="1"/>
</dbReference>
<dbReference type="PANTHER" id="PTHR37311:SF1">
    <property type="entry name" value="2-PHOSPHOSULFOLACTATE PHOSPHATASE-RELATED"/>
    <property type="match status" value="1"/>
</dbReference>
<dbReference type="InterPro" id="IPR036702">
    <property type="entry name" value="ComB-like_sf"/>
</dbReference>
<dbReference type="AlphaFoldDB" id="A0A1T4PA79"/>
<comment type="catalytic activity">
    <reaction evidence="7 8">
        <text>(2R)-O-phospho-3-sulfolactate + H2O = (2R)-3-sulfolactate + phosphate</text>
        <dbReference type="Rhea" id="RHEA:23416"/>
        <dbReference type="ChEBI" id="CHEBI:15377"/>
        <dbReference type="ChEBI" id="CHEBI:15597"/>
        <dbReference type="ChEBI" id="CHEBI:43474"/>
        <dbReference type="ChEBI" id="CHEBI:58738"/>
        <dbReference type="EC" id="3.1.3.71"/>
    </reaction>
</comment>
<reference evidence="10" key="1">
    <citation type="submission" date="2017-02" db="EMBL/GenBank/DDBJ databases">
        <authorList>
            <person name="Varghese N."/>
            <person name="Submissions S."/>
        </authorList>
    </citation>
    <scope>NUCLEOTIDE SEQUENCE [LARGE SCALE GENOMIC DNA]</scope>
    <source>
        <strain evidence="10">ATCC BAA-73</strain>
    </source>
</reference>
<sequence length="237" mass="26172">MKIDIVLNVEQINKERITDKVTVAIDTFRATTTIVTALSNGAKEVIPVKSVEEALNYNTQDEDIVVAGERSGEKMPELDLGNSPLSYTEKIIKGKKLVLTTTNGTKMLLNLKDSKQIIIASIINLKAVAQEINEIKEVIICCAGTQGEFSLEDFITAGALIYKLRDLSVDLELTDLSLVAYQTYFINKDNLFRVLSNSKNGSRLISLGKKADVDYSIKEDILSKVPICVNDKIISQD</sequence>
<keyword evidence="5 8" id="KW-0378">Hydrolase</keyword>
<dbReference type="RefSeq" id="WP_078810520.1">
    <property type="nucleotide sequence ID" value="NZ_FUWM01000018.1"/>
</dbReference>
<evidence type="ECO:0000313" key="10">
    <source>
        <dbReference type="Proteomes" id="UP000190625"/>
    </source>
</evidence>
<keyword evidence="10" id="KW-1185">Reference proteome</keyword>
<evidence type="ECO:0000256" key="3">
    <source>
        <dbReference type="ARBA" id="ARBA00012953"/>
    </source>
</evidence>
<dbReference type="FunFam" id="3.90.1560.10:FF:000001">
    <property type="entry name" value="Probable 2-phosphosulfolactate phosphatase"/>
    <property type="match status" value="1"/>
</dbReference>
<comment type="cofactor">
    <cofactor evidence="1 8">
        <name>Mg(2+)</name>
        <dbReference type="ChEBI" id="CHEBI:18420"/>
    </cofactor>
</comment>
<evidence type="ECO:0000256" key="2">
    <source>
        <dbReference type="ARBA" id="ARBA00009997"/>
    </source>
</evidence>
<organism evidence="9 10">
    <name type="scientific">Selenihalanaerobacter shriftii</name>
    <dbReference type="NCBI Taxonomy" id="142842"/>
    <lineage>
        <taxon>Bacteria</taxon>
        <taxon>Bacillati</taxon>
        <taxon>Bacillota</taxon>
        <taxon>Clostridia</taxon>
        <taxon>Halanaerobiales</taxon>
        <taxon>Halobacteroidaceae</taxon>
        <taxon>Selenihalanaerobacter</taxon>
    </lineage>
</organism>
<keyword evidence="6 8" id="KW-0460">Magnesium</keyword>
<evidence type="ECO:0000256" key="5">
    <source>
        <dbReference type="ARBA" id="ARBA00022801"/>
    </source>
</evidence>
<dbReference type="OrthoDB" id="4913at2"/>
<dbReference type="InterPro" id="IPR005238">
    <property type="entry name" value="ComB-like"/>
</dbReference>
<dbReference type="HAMAP" id="MF_00490">
    <property type="entry name" value="ComB"/>
    <property type="match status" value="1"/>
</dbReference>
<evidence type="ECO:0000256" key="6">
    <source>
        <dbReference type="ARBA" id="ARBA00022842"/>
    </source>
</evidence>
<dbReference type="EC" id="3.1.3.71" evidence="3 8"/>